<dbReference type="PANTHER" id="PTHR42110">
    <property type="entry name" value="L-ASPARAGINASE, PUTATIVE (AFU_ORTHOLOGUE AFUA_3G11890)-RELATED"/>
    <property type="match status" value="1"/>
</dbReference>
<gene>
    <name evidence="1" type="ORF">rosag_39680</name>
</gene>
<dbReference type="Pfam" id="PF06089">
    <property type="entry name" value="Asparaginase_II"/>
    <property type="match status" value="1"/>
</dbReference>
<dbReference type="EMBL" id="BRXS01000006">
    <property type="protein sequence ID" value="GLC27455.1"/>
    <property type="molecule type" value="Genomic_DNA"/>
</dbReference>
<name>A0AA37Q6H7_9BACT</name>
<accession>A0AA37Q6H7</accession>
<proteinExistence type="predicted"/>
<evidence type="ECO:0000313" key="1">
    <source>
        <dbReference type="EMBL" id="GLC27455.1"/>
    </source>
</evidence>
<protein>
    <submittedName>
        <fullName evidence="1">Asparaginase</fullName>
    </submittedName>
</protein>
<evidence type="ECO:0000313" key="2">
    <source>
        <dbReference type="Proteomes" id="UP001161325"/>
    </source>
</evidence>
<dbReference type="RefSeq" id="WP_284351894.1">
    <property type="nucleotide sequence ID" value="NZ_BRXS01000006.1"/>
</dbReference>
<sequence length="329" mass="34973">MRTLTLDVVATRGGVVESRHRVHAAAVDASGRLVAAAGDPETVTFWRSCAKPFQVMPFVEDGGFDRVGWGDDQLALACASHGGEPEHVAIAAGMLASLGLEEGDLACGPHEPLAARGARVLREAGLRPTRLHNNCSGKHAAMLARAVAEGWPREGYERVEHRVQRACTEAVARWSGVPSERIACAVDGCGVVVYAMPLDAMARAYARLGAAYAAGDDVPARIVHAMRTRPFLVGGTDRFDTVMMEETDGELLVKIGAEGVHSVAVPSRGLGLAVKVEDGAQRAQYPAVLRLLQALDVLPERLTPRLAEFLTKPVRNTRGEVVGELVPAA</sequence>
<dbReference type="Proteomes" id="UP001161325">
    <property type="component" value="Unassembled WGS sequence"/>
</dbReference>
<comment type="caution">
    <text evidence="1">The sequence shown here is derived from an EMBL/GenBank/DDBJ whole genome shotgun (WGS) entry which is preliminary data.</text>
</comment>
<dbReference type="PANTHER" id="PTHR42110:SF1">
    <property type="entry name" value="L-ASPARAGINASE, PUTATIVE (AFU_ORTHOLOGUE AFUA_3G11890)-RELATED"/>
    <property type="match status" value="1"/>
</dbReference>
<reference evidence="1" key="1">
    <citation type="submission" date="2022-08" db="EMBL/GenBank/DDBJ databases">
        <title>Draft genome sequencing of Roseisolibacter agri AW1220.</title>
        <authorList>
            <person name="Tobiishi Y."/>
            <person name="Tonouchi A."/>
        </authorList>
    </citation>
    <scope>NUCLEOTIDE SEQUENCE</scope>
    <source>
        <strain evidence="1">AW1220</strain>
    </source>
</reference>
<organism evidence="1 2">
    <name type="scientific">Roseisolibacter agri</name>
    <dbReference type="NCBI Taxonomy" id="2014610"/>
    <lineage>
        <taxon>Bacteria</taxon>
        <taxon>Pseudomonadati</taxon>
        <taxon>Gemmatimonadota</taxon>
        <taxon>Gemmatimonadia</taxon>
        <taxon>Gemmatimonadales</taxon>
        <taxon>Gemmatimonadaceae</taxon>
        <taxon>Roseisolibacter</taxon>
    </lineage>
</organism>
<dbReference type="InterPro" id="IPR010349">
    <property type="entry name" value="Asparaginase_II"/>
</dbReference>
<keyword evidence="2" id="KW-1185">Reference proteome</keyword>
<dbReference type="AlphaFoldDB" id="A0AA37Q6H7"/>